<accession>A0A6A6TKB3</accession>
<evidence type="ECO:0000313" key="1">
    <source>
        <dbReference type="EMBL" id="KAF2659876.1"/>
    </source>
</evidence>
<dbReference type="EMBL" id="MU004303">
    <property type="protein sequence ID" value="KAF2659876.1"/>
    <property type="molecule type" value="Genomic_DNA"/>
</dbReference>
<protein>
    <submittedName>
        <fullName evidence="1">Uncharacterized protein</fullName>
    </submittedName>
</protein>
<name>A0A6A6TKB3_9PLEO</name>
<feature type="non-terminal residue" evidence="1">
    <location>
        <position position="233"/>
    </location>
</feature>
<feature type="non-terminal residue" evidence="1">
    <location>
        <position position="1"/>
    </location>
</feature>
<sequence>LSLTTPALKRSERIVNEEDPKDRALIEAAIATGQKAGSDIYDSDAEDIEGEVKNVMKAELFRNVKWSDPCYNKDDDDFEETQFTQFVPGRWERQPDGTLRDQKHKLVVRLVDRSGNRRIFLNPPPRDWKNQEALTALNKRVVQQIRRNTLTRFRSVVIPYAHTERKWILENLDKNAKPKKGWTRFVSDFNEVFAGEVLDECSSEPRPKRSHSSLTKEVERFSKQWYSKGLIPI</sequence>
<evidence type="ECO:0000313" key="2">
    <source>
        <dbReference type="Proteomes" id="UP000799324"/>
    </source>
</evidence>
<reference evidence="1" key="1">
    <citation type="journal article" date="2020" name="Stud. Mycol.">
        <title>101 Dothideomycetes genomes: a test case for predicting lifestyles and emergence of pathogens.</title>
        <authorList>
            <person name="Haridas S."/>
            <person name="Albert R."/>
            <person name="Binder M."/>
            <person name="Bloem J."/>
            <person name="Labutti K."/>
            <person name="Salamov A."/>
            <person name="Andreopoulos B."/>
            <person name="Baker S."/>
            <person name="Barry K."/>
            <person name="Bills G."/>
            <person name="Bluhm B."/>
            <person name="Cannon C."/>
            <person name="Castanera R."/>
            <person name="Culley D."/>
            <person name="Daum C."/>
            <person name="Ezra D."/>
            <person name="Gonzalez J."/>
            <person name="Henrissat B."/>
            <person name="Kuo A."/>
            <person name="Liang C."/>
            <person name="Lipzen A."/>
            <person name="Lutzoni F."/>
            <person name="Magnuson J."/>
            <person name="Mondo S."/>
            <person name="Nolan M."/>
            <person name="Ohm R."/>
            <person name="Pangilinan J."/>
            <person name="Park H.-J."/>
            <person name="Ramirez L."/>
            <person name="Alfaro M."/>
            <person name="Sun H."/>
            <person name="Tritt A."/>
            <person name="Yoshinaga Y."/>
            <person name="Zwiers L.-H."/>
            <person name="Turgeon B."/>
            <person name="Goodwin S."/>
            <person name="Spatafora J."/>
            <person name="Crous P."/>
            <person name="Grigoriev I."/>
        </authorList>
    </citation>
    <scope>NUCLEOTIDE SEQUENCE</scope>
    <source>
        <strain evidence="1">CBS 122681</strain>
    </source>
</reference>
<organism evidence="1 2">
    <name type="scientific">Lophiostoma macrostomum CBS 122681</name>
    <dbReference type="NCBI Taxonomy" id="1314788"/>
    <lineage>
        <taxon>Eukaryota</taxon>
        <taxon>Fungi</taxon>
        <taxon>Dikarya</taxon>
        <taxon>Ascomycota</taxon>
        <taxon>Pezizomycotina</taxon>
        <taxon>Dothideomycetes</taxon>
        <taxon>Pleosporomycetidae</taxon>
        <taxon>Pleosporales</taxon>
        <taxon>Lophiostomataceae</taxon>
        <taxon>Lophiostoma</taxon>
    </lineage>
</organism>
<keyword evidence="2" id="KW-1185">Reference proteome</keyword>
<dbReference type="OrthoDB" id="3788624at2759"/>
<dbReference type="Proteomes" id="UP000799324">
    <property type="component" value="Unassembled WGS sequence"/>
</dbReference>
<proteinExistence type="predicted"/>
<gene>
    <name evidence="1" type="ORF">K491DRAFT_556247</name>
</gene>
<dbReference type="AlphaFoldDB" id="A0A6A6TKB3"/>